<dbReference type="SUPFAM" id="SSF55874">
    <property type="entry name" value="ATPase domain of HSP90 chaperone/DNA topoisomerase II/histidine kinase"/>
    <property type="match status" value="1"/>
</dbReference>
<dbReference type="PANTHER" id="PTHR43304">
    <property type="entry name" value="PHYTOCHROME-LIKE PROTEIN CPH1"/>
    <property type="match status" value="1"/>
</dbReference>
<evidence type="ECO:0000256" key="2">
    <source>
        <dbReference type="ARBA" id="ARBA00012438"/>
    </source>
</evidence>
<dbReference type="InterPro" id="IPR003661">
    <property type="entry name" value="HisK_dim/P_dom"/>
</dbReference>
<evidence type="ECO:0000313" key="9">
    <source>
        <dbReference type="Proteomes" id="UP000219193"/>
    </source>
</evidence>
<dbReference type="InterPro" id="IPR036890">
    <property type="entry name" value="HATPase_C_sf"/>
</dbReference>
<dbReference type="Pfam" id="PF02518">
    <property type="entry name" value="HATPase_c"/>
    <property type="match status" value="1"/>
</dbReference>
<evidence type="ECO:0000256" key="4">
    <source>
        <dbReference type="ARBA" id="ARBA00022679"/>
    </source>
</evidence>
<accession>A0A285X6H0</accession>
<feature type="domain" description="Histidine kinase" evidence="6">
    <location>
        <begin position="147"/>
        <end position="361"/>
    </location>
</feature>
<keyword evidence="3" id="KW-0597">Phosphoprotein</keyword>
<feature type="domain" description="PAS" evidence="7">
    <location>
        <begin position="29"/>
        <end position="78"/>
    </location>
</feature>
<comment type="catalytic activity">
    <reaction evidence="1">
        <text>ATP + protein L-histidine = ADP + protein N-phospho-L-histidine.</text>
        <dbReference type="EC" id="2.7.13.3"/>
    </reaction>
</comment>
<dbReference type="Proteomes" id="UP000219193">
    <property type="component" value="Unassembled WGS sequence"/>
</dbReference>
<evidence type="ECO:0000259" key="7">
    <source>
        <dbReference type="PROSITE" id="PS50112"/>
    </source>
</evidence>
<evidence type="ECO:0000259" key="6">
    <source>
        <dbReference type="PROSITE" id="PS50109"/>
    </source>
</evidence>
<dbReference type="SMART" id="SM00091">
    <property type="entry name" value="PAS"/>
    <property type="match status" value="1"/>
</dbReference>
<keyword evidence="9" id="KW-1185">Reference proteome</keyword>
<dbReference type="PANTHER" id="PTHR43304:SF1">
    <property type="entry name" value="PAC DOMAIN-CONTAINING PROTEIN"/>
    <property type="match status" value="1"/>
</dbReference>
<dbReference type="PROSITE" id="PS50109">
    <property type="entry name" value="HIS_KIN"/>
    <property type="match status" value="1"/>
</dbReference>
<dbReference type="Pfam" id="PF08447">
    <property type="entry name" value="PAS_3"/>
    <property type="match status" value="1"/>
</dbReference>
<dbReference type="InterPro" id="IPR052162">
    <property type="entry name" value="Sensor_kinase/Photoreceptor"/>
</dbReference>
<organism evidence="8 9">
    <name type="scientific">Salinimicrobium sediminis</name>
    <dbReference type="NCBI Taxonomy" id="1343891"/>
    <lineage>
        <taxon>Bacteria</taxon>
        <taxon>Pseudomonadati</taxon>
        <taxon>Bacteroidota</taxon>
        <taxon>Flavobacteriia</taxon>
        <taxon>Flavobacteriales</taxon>
        <taxon>Flavobacteriaceae</taxon>
        <taxon>Salinimicrobium</taxon>
    </lineage>
</organism>
<evidence type="ECO:0000256" key="5">
    <source>
        <dbReference type="ARBA" id="ARBA00022777"/>
    </source>
</evidence>
<dbReference type="InterPro" id="IPR035965">
    <property type="entry name" value="PAS-like_dom_sf"/>
</dbReference>
<sequence length="364" mass="40873">MTSPTLEYQPDLEAFFRLSQDNLCIAGYDGYFRKVNPAFLKLMGYSEEELFAVPISSFVHPEDKNLTAKTRSVILDDKPLLNFENRYITKAGEIVWLSWTSIPDHAKELIYAVSKNVTHKKKLEEDRQLLIKDLTAINTGLKQLSYAISHDLRSPVSNMMSIFSLLDLSQIQDEESLLYLDLLEKSVNELKNTLDDQMKLLKETLLLRSSKEPIPLIEVYQATTDSIRSLINSSGTTIVIDFSEVELLFGNSFYLHSIFLNLITNSIKYAKPGVPPVVSITSKKAGDNTSLLFTDNGIGFDLAKNGSKIFSLNHVFTDHSNSHGIGLYLIKTYMNSVGGTVEVSSQINEGSTFCLTFKDQDLNL</sequence>
<dbReference type="SUPFAM" id="SSF55785">
    <property type="entry name" value="PYP-like sensor domain (PAS domain)"/>
    <property type="match status" value="1"/>
</dbReference>
<keyword evidence="4" id="KW-0808">Transferase</keyword>
<dbReference type="SMART" id="SM00387">
    <property type="entry name" value="HATPase_c"/>
    <property type="match status" value="1"/>
</dbReference>
<dbReference type="SUPFAM" id="SSF47384">
    <property type="entry name" value="Homodimeric domain of signal transducing histidine kinase"/>
    <property type="match status" value="1"/>
</dbReference>
<name>A0A285X6H0_9FLAO</name>
<dbReference type="RefSeq" id="WP_097056712.1">
    <property type="nucleotide sequence ID" value="NZ_OCMF01000003.1"/>
</dbReference>
<proteinExistence type="predicted"/>
<reference evidence="9" key="1">
    <citation type="submission" date="2017-09" db="EMBL/GenBank/DDBJ databases">
        <authorList>
            <person name="Varghese N."/>
            <person name="Submissions S."/>
        </authorList>
    </citation>
    <scope>NUCLEOTIDE SEQUENCE [LARGE SCALE GENOMIC DNA]</scope>
    <source>
        <strain evidence="9">CGMCC 1.12641</strain>
    </source>
</reference>
<gene>
    <name evidence="8" type="ORF">SAMN06296241_2507</name>
</gene>
<dbReference type="InterPro" id="IPR005467">
    <property type="entry name" value="His_kinase_dom"/>
</dbReference>
<dbReference type="InterPro" id="IPR036097">
    <property type="entry name" value="HisK_dim/P_sf"/>
</dbReference>
<dbReference type="InterPro" id="IPR013655">
    <property type="entry name" value="PAS_fold_3"/>
</dbReference>
<dbReference type="Gene3D" id="3.30.565.10">
    <property type="entry name" value="Histidine kinase-like ATPase, C-terminal domain"/>
    <property type="match status" value="1"/>
</dbReference>
<dbReference type="Gene3D" id="1.10.287.130">
    <property type="match status" value="1"/>
</dbReference>
<dbReference type="CDD" id="cd00130">
    <property type="entry name" value="PAS"/>
    <property type="match status" value="1"/>
</dbReference>
<dbReference type="EC" id="2.7.13.3" evidence="2"/>
<evidence type="ECO:0000256" key="1">
    <source>
        <dbReference type="ARBA" id="ARBA00000085"/>
    </source>
</evidence>
<dbReference type="Gene3D" id="3.30.450.20">
    <property type="entry name" value="PAS domain"/>
    <property type="match status" value="1"/>
</dbReference>
<dbReference type="GO" id="GO:0000155">
    <property type="term" value="F:phosphorelay sensor kinase activity"/>
    <property type="evidence" value="ECO:0007669"/>
    <property type="project" value="InterPro"/>
</dbReference>
<dbReference type="CDD" id="cd00082">
    <property type="entry name" value="HisKA"/>
    <property type="match status" value="1"/>
</dbReference>
<dbReference type="OrthoDB" id="5522855at2"/>
<dbReference type="EMBL" id="OCMF01000003">
    <property type="protein sequence ID" value="SOC80943.1"/>
    <property type="molecule type" value="Genomic_DNA"/>
</dbReference>
<dbReference type="NCBIfam" id="TIGR00229">
    <property type="entry name" value="sensory_box"/>
    <property type="match status" value="1"/>
</dbReference>
<evidence type="ECO:0000313" key="8">
    <source>
        <dbReference type="EMBL" id="SOC80943.1"/>
    </source>
</evidence>
<keyword evidence="5" id="KW-0418">Kinase</keyword>
<evidence type="ECO:0000256" key="3">
    <source>
        <dbReference type="ARBA" id="ARBA00022553"/>
    </source>
</evidence>
<dbReference type="InterPro" id="IPR000014">
    <property type="entry name" value="PAS"/>
</dbReference>
<dbReference type="PROSITE" id="PS50112">
    <property type="entry name" value="PAS"/>
    <property type="match status" value="1"/>
</dbReference>
<dbReference type="AlphaFoldDB" id="A0A285X6H0"/>
<protein>
    <recommendedName>
        <fullName evidence="2">histidine kinase</fullName>
        <ecNumber evidence="2">2.7.13.3</ecNumber>
    </recommendedName>
</protein>
<dbReference type="InterPro" id="IPR003594">
    <property type="entry name" value="HATPase_dom"/>
</dbReference>